<dbReference type="Pfam" id="PF02219">
    <property type="entry name" value="MTHFR"/>
    <property type="match status" value="1"/>
</dbReference>
<dbReference type="KEGG" id="rca:Rcas_3006"/>
<dbReference type="Proteomes" id="UP000000263">
    <property type="component" value="Chromosome"/>
</dbReference>
<evidence type="ECO:0000256" key="5">
    <source>
        <dbReference type="ARBA" id="ARBA00022827"/>
    </source>
</evidence>
<evidence type="ECO:0000313" key="9">
    <source>
        <dbReference type="EMBL" id="ABU59063.1"/>
    </source>
</evidence>
<keyword evidence="10" id="KW-1185">Reference proteome</keyword>
<proteinExistence type="inferred from homology"/>
<keyword evidence="5 8" id="KW-0274">FAD</keyword>
<name>A7NND0_ROSCS</name>
<evidence type="ECO:0000256" key="8">
    <source>
        <dbReference type="RuleBase" id="RU003862"/>
    </source>
</evidence>
<dbReference type="CDD" id="cd00537">
    <property type="entry name" value="MTHFR"/>
    <property type="match status" value="1"/>
</dbReference>
<dbReference type="InterPro" id="IPR003171">
    <property type="entry name" value="Mehydrof_redctse-like"/>
</dbReference>
<dbReference type="InterPro" id="IPR029041">
    <property type="entry name" value="FAD-linked_oxidoreductase-like"/>
</dbReference>
<sequence>MRSFSEFQRRLQAGQIVVTGEIAPPRGASRATVERLALGLRDAVDAINLTDNQRGLGRMSALGAGIIIRQLGLEPIVQMTCQHRNRIALQADVLSGAACGITNFLAMTGDHPKIGDHPDAKNVLDLNSFQLLKMLRTMRDEGKFQSGVALTEPPRFFLGGVANPNIERVARLERKIQFGAEFIQTQILFDLDRFRQWMADARAAGLHQKAYILAGIMVVKSAQSARFLRDHLPGSRVPEWVIERMERADHPEEEGIAIAAELTRELLAIEGVRGVHVMSVGWTKAIPQVVERAGLLPRPPLPPDNPNDD</sequence>
<gene>
    <name evidence="9" type="ordered locus">Rcas_3006</name>
</gene>
<dbReference type="Gene3D" id="3.20.20.220">
    <property type="match status" value="1"/>
</dbReference>
<dbReference type="GO" id="GO:0035999">
    <property type="term" value="P:tetrahydrofolate interconversion"/>
    <property type="evidence" value="ECO:0007669"/>
    <property type="project" value="UniProtKB-UniPathway"/>
</dbReference>
<evidence type="ECO:0000313" key="10">
    <source>
        <dbReference type="Proteomes" id="UP000000263"/>
    </source>
</evidence>
<comment type="catalytic activity">
    <reaction evidence="7">
        <text>(6S)-5-methyl-5,6,7,8-tetrahydrofolate + NAD(+) = (6R)-5,10-methylene-5,6,7,8-tetrahydrofolate + NADH + H(+)</text>
        <dbReference type="Rhea" id="RHEA:19821"/>
        <dbReference type="ChEBI" id="CHEBI:15378"/>
        <dbReference type="ChEBI" id="CHEBI:15636"/>
        <dbReference type="ChEBI" id="CHEBI:18608"/>
        <dbReference type="ChEBI" id="CHEBI:57540"/>
        <dbReference type="ChEBI" id="CHEBI:57945"/>
        <dbReference type="EC" id="1.5.1.54"/>
    </reaction>
    <physiologicalReaction direction="right-to-left" evidence="7">
        <dbReference type="Rhea" id="RHEA:19823"/>
    </physiologicalReaction>
</comment>
<dbReference type="EMBL" id="CP000804">
    <property type="protein sequence ID" value="ABU59063.1"/>
    <property type="molecule type" value="Genomic_DNA"/>
</dbReference>
<dbReference type="RefSeq" id="WP_012121487.1">
    <property type="nucleotide sequence ID" value="NC_009767.1"/>
</dbReference>
<dbReference type="AlphaFoldDB" id="A7NND0"/>
<comment type="cofactor">
    <cofactor evidence="1 8">
        <name>FAD</name>
        <dbReference type="ChEBI" id="CHEBI:57692"/>
    </cofactor>
</comment>
<evidence type="ECO:0000256" key="4">
    <source>
        <dbReference type="ARBA" id="ARBA00022630"/>
    </source>
</evidence>
<dbReference type="eggNOG" id="COG0685">
    <property type="taxonomic scope" value="Bacteria"/>
</dbReference>
<evidence type="ECO:0000256" key="1">
    <source>
        <dbReference type="ARBA" id="ARBA00001974"/>
    </source>
</evidence>
<dbReference type="GO" id="GO:0071949">
    <property type="term" value="F:FAD binding"/>
    <property type="evidence" value="ECO:0007669"/>
    <property type="project" value="TreeGrafter"/>
</dbReference>
<dbReference type="PANTHER" id="PTHR45754:SF3">
    <property type="entry name" value="METHYLENETETRAHYDROFOLATE REDUCTASE (NADPH)"/>
    <property type="match status" value="1"/>
</dbReference>
<evidence type="ECO:0000256" key="7">
    <source>
        <dbReference type="ARBA" id="ARBA00048628"/>
    </source>
</evidence>
<dbReference type="PANTHER" id="PTHR45754">
    <property type="entry name" value="METHYLENETETRAHYDROFOLATE REDUCTASE"/>
    <property type="match status" value="1"/>
</dbReference>
<dbReference type="HOGENOM" id="CLU_057297_2_0_0"/>
<protein>
    <recommendedName>
        <fullName evidence="8">Methylenetetrahydrofolate reductase</fullName>
    </recommendedName>
</protein>
<evidence type="ECO:0000256" key="2">
    <source>
        <dbReference type="ARBA" id="ARBA00004777"/>
    </source>
</evidence>
<dbReference type="OrthoDB" id="9803687at2"/>
<dbReference type="STRING" id="383372.Rcas_3006"/>
<evidence type="ECO:0000256" key="3">
    <source>
        <dbReference type="ARBA" id="ARBA00006743"/>
    </source>
</evidence>
<accession>A7NND0</accession>
<keyword evidence="4 8" id="KW-0285">Flavoprotein</keyword>
<keyword evidence="6 8" id="KW-0560">Oxidoreductase</keyword>
<dbReference type="GO" id="GO:0005829">
    <property type="term" value="C:cytosol"/>
    <property type="evidence" value="ECO:0007669"/>
    <property type="project" value="TreeGrafter"/>
</dbReference>
<organism evidence="9 10">
    <name type="scientific">Roseiflexus castenholzii (strain DSM 13941 / HLO8)</name>
    <dbReference type="NCBI Taxonomy" id="383372"/>
    <lineage>
        <taxon>Bacteria</taxon>
        <taxon>Bacillati</taxon>
        <taxon>Chloroflexota</taxon>
        <taxon>Chloroflexia</taxon>
        <taxon>Chloroflexales</taxon>
        <taxon>Roseiflexineae</taxon>
        <taxon>Roseiflexaceae</taxon>
        <taxon>Roseiflexus</taxon>
    </lineage>
</organism>
<dbReference type="SUPFAM" id="SSF51730">
    <property type="entry name" value="FAD-linked oxidoreductase"/>
    <property type="match status" value="1"/>
</dbReference>
<reference evidence="9 10" key="1">
    <citation type="submission" date="2007-08" db="EMBL/GenBank/DDBJ databases">
        <title>Complete sequence of Roseiflexus castenholzii DSM 13941.</title>
        <authorList>
            <consortium name="US DOE Joint Genome Institute"/>
            <person name="Copeland A."/>
            <person name="Lucas S."/>
            <person name="Lapidus A."/>
            <person name="Barry K."/>
            <person name="Glavina del Rio T."/>
            <person name="Dalin E."/>
            <person name="Tice H."/>
            <person name="Pitluck S."/>
            <person name="Thompson L.S."/>
            <person name="Brettin T."/>
            <person name="Bruce D."/>
            <person name="Detter J.C."/>
            <person name="Han C."/>
            <person name="Tapia R."/>
            <person name="Schmutz J."/>
            <person name="Larimer F."/>
            <person name="Land M."/>
            <person name="Hauser L."/>
            <person name="Kyrpides N."/>
            <person name="Mikhailova N."/>
            <person name="Bryant D.A."/>
            <person name="Hanada S."/>
            <person name="Tsukatani Y."/>
            <person name="Richardson P."/>
        </authorList>
    </citation>
    <scope>NUCLEOTIDE SEQUENCE [LARGE SCALE GENOMIC DNA]</scope>
    <source>
        <strain evidence="10">DSM 13941 / HLO8</strain>
    </source>
</reference>
<comment type="pathway">
    <text evidence="2 8">One-carbon metabolism; tetrahydrofolate interconversion.</text>
</comment>
<dbReference type="GO" id="GO:0009086">
    <property type="term" value="P:methionine biosynthetic process"/>
    <property type="evidence" value="ECO:0007669"/>
    <property type="project" value="TreeGrafter"/>
</dbReference>
<dbReference type="GO" id="GO:0106312">
    <property type="term" value="F:methylenetetrahydrofolate reductase (NADH) activity"/>
    <property type="evidence" value="ECO:0007669"/>
    <property type="project" value="UniProtKB-EC"/>
</dbReference>
<evidence type="ECO:0000256" key="6">
    <source>
        <dbReference type="ARBA" id="ARBA00023002"/>
    </source>
</evidence>
<dbReference type="UniPathway" id="UPA00193"/>
<comment type="similarity">
    <text evidence="3 8">Belongs to the methylenetetrahydrofolate reductase family.</text>
</comment>